<dbReference type="Proteomes" id="UP000297535">
    <property type="component" value="Unassembled WGS sequence"/>
</dbReference>
<dbReference type="InterPro" id="IPR036390">
    <property type="entry name" value="WH_DNA-bd_sf"/>
</dbReference>
<evidence type="ECO:0000256" key="2">
    <source>
        <dbReference type="ARBA" id="ARBA00022458"/>
    </source>
</evidence>
<evidence type="ECO:0000256" key="3">
    <source>
        <dbReference type="ARBA" id="ARBA00023015"/>
    </source>
</evidence>
<dbReference type="InterPro" id="IPR037402">
    <property type="entry name" value="YidZ_PBP2"/>
</dbReference>
<reference evidence="7 8" key="1">
    <citation type="submission" date="2019-04" db="EMBL/GenBank/DDBJ databases">
        <authorList>
            <person name="Feng G."/>
            <person name="Zhu H."/>
        </authorList>
    </citation>
    <scope>NUCLEOTIDE SEQUENCE [LARGE SCALE GENOMIC DNA]</scope>
    <source>
        <strain evidence="7 8">6HR-1</strain>
    </source>
</reference>
<dbReference type="Gene3D" id="3.40.190.10">
    <property type="entry name" value="Periplasmic binding protein-like II"/>
    <property type="match status" value="2"/>
</dbReference>
<organism evidence="7 8">
    <name type="scientific">Methylobacterium nonmethylotrophicum</name>
    <dbReference type="NCBI Taxonomy" id="1141884"/>
    <lineage>
        <taxon>Bacteria</taxon>
        <taxon>Pseudomonadati</taxon>
        <taxon>Pseudomonadota</taxon>
        <taxon>Alphaproteobacteria</taxon>
        <taxon>Hyphomicrobiales</taxon>
        <taxon>Methylobacteriaceae</taxon>
        <taxon>Methylobacterium</taxon>
    </lineage>
</organism>
<dbReference type="Pfam" id="PF00126">
    <property type="entry name" value="HTH_1"/>
    <property type="match status" value="1"/>
</dbReference>
<dbReference type="GO" id="GO:0003700">
    <property type="term" value="F:DNA-binding transcription factor activity"/>
    <property type="evidence" value="ECO:0007669"/>
    <property type="project" value="InterPro"/>
</dbReference>
<dbReference type="PROSITE" id="PS50931">
    <property type="entry name" value="HTH_LYSR"/>
    <property type="match status" value="1"/>
</dbReference>
<comment type="caution">
    <text evidence="7">The sequence shown here is derived from an EMBL/GenBank/DDBJ whole genome shotgun (WGS) entry which is preliminary data.</text>
</comment>
<evidence type="ECO:0000256" key="4">
    <source>
        <dbReference type="ARBA" id="ARBA00023125"/>
    </source>
</evidence>
<accession>A0A4Z0P0L3</accession>
<keyword evidence="4" id="KW-0238">DNA-binding</keyword>
<evidence type="ECO:0000256" key="5">
    <source>
        <dbReference type="ARBA" id="ARBA00023163"/>
    </source>
</evidence>
<feature type="domain" description="HTH lysR-type" evidence="6">
    <location>
        <begin position="40"/>
        <end position="97"/>
    </location>
</feature>
<dbReference type="InterPro" id="IPR005119">
    <property type="entry name" value="LysR_subst-bd"/>
</dbReference>
<dbReference type="PANTHER" id="PTHR30118">
    <property type="entry name" value="HTH-TYPE TRANSCRIPTIONAL REGULATOR LEUO-RELATED"/>
    <property type="match status" value="1"/>
</dbReference>
<dbReference type="PANTHER" id="PTHR30118:SF15">
    <property type="entry name" value="TRANSCRIPTIONAL REGULATORY PROTEIN"/>
    <property type="match status" value="1"/>
</dbReference>
<dbReference type="GO" id="GO:0003677">
    <property type="term" value="F:DNA binding"/>
    <property type="evidence" value="ECO:0007669"/>
    <property type="project" value="UniProtKB-KW"/>
</dbReference>
<keyword evidence="3" id="KW-0805">Transcription regulation</keyword>
<dbReference type="InterPro" id="IPR050389">
    <property type="entry name" value="LysR-type_TF"/>
</dbReference>
<evidence type="ECO:0000313" key="8">
    <source>
        <dbReference type="Proteomes" id="UP000297535"/>
    </source>
</evidence>
<evidence type="ECO:0000256" key="1">
    <source>
        <dbReference type="ARBA" id="ARBA00009437"/>
    </source>
</evidence>
<dbReference type="SUPFAM" id="SSF53850">
    <property type="entry name" value="Periplasmic binding protein-like II"/>
    <property type="match status" value="1"/>
</dbReference>
<proteinExistence type="inferred from homology"/>
<evidence type="ECO:0000313" key="7">
    <source>
        <dbReference type="EMBL" id="TGE02703.1"/>
    </source>
</evidence>
<dbReference type="InterPro" id="IPR036388">
    <property type="entry name" value="WH-like_DNA-bd_sf"/>
</dbReference>
<dbReference type="Pfam" id="PF03466">
    <property type="entry name" value="LysR_substrate"/>
    <property type="match status" value="1"/>
</dbReference>
<keyword evidence="8" id="KW-1185">Reference proteome</keyword>
<comment type="similarity">
    <text evidence="1">Belongs to the LysR transcriptional regulatory family.</text>
</comment>
<sequence length="341" mass="36904">MRNSGKPEFRWGEGLAVPHTPSIPRLPPRLNPQAVNWDAFDFKLLIVFDAIMRERHVTRAGERLGLSQSAVSHALQRLRRALGDELFVRGPEGMSPTPRALTLAEPVRRALAEIEGVLHQDQFDPASSTASFRLVVNNTAAVVLAAPIAAWIGRRAPALHLHMSPSGTVRVDDLLDRGDVDLAIVGSGRVEGERFGTTTLVRDGFAVVGRRGHPALDAPLTYERLAGLPHLVVSSTGDDVGFIDAILSRRGLSPRRIAMSAPFLSAAPILAASDMVAVLGERIARTLATVHPVACAPLPADPDLPVTRSVLVWARRVERHPGHAWLRRQIADCVRSLPGGR</sequence>
<dbReference type="PRINTS" id="PR00039">
    <property type="entry name" value="HTHLYSR"/>
</dbReference>
<dbReference type="OrthoDB" id="8339333at2"/>
<dbReference type="CDD" id="cd08417">
    <property type="entry name" value="PBP2_Nitroaromatics_like"/>
    <property type="match status" value="1"/>
</dbReference>
<dbReference type="SUPFAM" id="SSF46785">
    <property type="entry name" value="Winged helix' DNA-binding domain"/>
    <property type="match status" value="1"/>
</dbReference>
<dbReference type="EMBL" id="SRLB01000001">
    <property type="protein sequence ID" value="TGE02703.1"/>
    <property type="molecule type" value="Genomic_DNA"/>
</dbReference>
<evidence type="ECO:0000259" key="6">
    <source>
        <dbReference type="PROSITE" id="PS50931"/>
    </source>
</evidence>
<dbReference type="InterPro" id="IPR000847">
    <property type="entry name" value="LysR_HTH_N"/>
</dbReference>
<protein>
    <submittedName>
        <fullName evidence="7">LysR family transcriptional regulator</fullName>
    </submittedName>
</protein>
<name>A0A4Z0P0L3_9HYPH</name>
<keyword evidence="5" id="KW-0804">Transcription</keyword>
<dbReference type="Gene3D" id="1.10.10.10">
    <property type="entry name" value="Winged helix-like DNA-binding domain superfamily/Winged helix DNA-binding domain"/>
    <property type="match status" value="1"/>
</dbReference>
<gene>
    <name evidence="7" type="ORF">EU555_00475</name>
</gene>
<keyword evidence="2" id="KW-0536">Nodulation</keyword>
<dbReference type="AlphaFoldDB" id="A0A4Z0P0L3"/>